<evidence type="ECO:0000313" key="2">
    <source>
        <dbReference type="EMBL" id="KAI6652183.1"/>
    </source>
</evidence>
<dbReference type="Pfam" id="PF00179">
    <property type="entry name" value="UQ_con"/>
    <property type="match status" value="1"/>
</dbReference>
<gene>
    <name evidence="2" type="ORF">LOD99_7201</name>
</gene>
<comment type="caution">
    <text evidence="2">The sequence shown here is derived from an EMBL/GenBank/DDBJ whole genome shotgun (WGS) entry which is preliminary data.</text>
</comment>
<accession>A0AAV7JT69</accession>
<protein>
    <submittedName>
        <fullName evidence="2">Ubiquitin-conjugating enzyme E2 10</fullName>
    </submittedName>
</protein>
<feature type="domain" description="UBC core" evidence="1">
    <location>
        <begin position="5"/>
        <end position="151"/>
    </location>
</feature>
<dbReference type="InterPro" id="IPR000608">
    <property type="entry name" value="UBC"/>
</dbReference>
<evidence type="ECO:0000313" key="3">
    <source>
        <dbReference type="Proteomes" id="UP001165289"/>
    </source>
</evidence>
<dbReference type="InterPro" id="IPR016135">
    <property type="entry name" value="UBQ-conjugating_enzyme/RWD"/>
</dbReference>
<organism evidence="2 3">
    <name type="scientific">Oopsacas minuta</name>
    <dbReference type="NCBI Taxonomy" id="111878"/>
    <lineage>
        <taxon>Eukaryota</taxon>
        <taxon>Metazoa</taxon>
        <taxon>Porifera</taxon>
        <taxon>Hexactinellida</taxon>
        <taxon>Hexasterophora</taxon>
        <taxon>Lyssacinosida</taxon>
        <taxon>Leucopsacidae</taxon>
        <taxon>Oopsacas</taxon>
    </lineage>
</organism>
<evidence type="ECO:0000259" key="1">
    <source>
        <dbReference type="PROSITE" id="PS50127"/>
    </source>
</evidence>
<dbReference type="Proteomes" id="UP001165289">
    <property type="component" value="Unassembled WGS sequence"/>
</dbReference>
<dbReference type="SUPFAM" id="SSF54495">
    <property type="entry name" value="UBC-like"/>
    <property type="match status" value="1"/>
</dbReference>
<dbReference type="PANTHER" id="PTHR24068">
    <property type="entry name" value="UBIQUITIN-CONJUGATING ENZYME E2"/>
    <property type="match status" value="1"/>
</dbReference>
<keyword evidence="3" id="KW-1185">Reference proteome</keyword>
<dbReference type="SMART" id="SM00212">
    <property type="entry name" value="UBCc"/>
    <property type="match status" value="1"/>
</dbReference>
<dbReference type="AlphaFoldDB" id="A0AAV7JT69"/>
<dbReference type="PROSITE" id="PS50127">
    <property type="entry name" value="UBC_2"/>
    <property type="match status" value="1"/>
</dbReference>
<dbReference type="Gene3D" id="3.10.110.10">
    <property type="entry name" value="Ubiquitin Conjugating Enzyme"/>
    <property type="match status" value="1"/>
</dbReference>
<name>A0AAV7JT69_9METZ</name>
<sequence length="153" mass="17498">MVSTAAQLRLLQEFRAIQSDSLVNILACPFSAKNLSHWNVRLNGPPDTPYQGGIFFLTMIFPNTYPLEPPHVKFNTKIFHCNINSEGRVCTQLMENWLVTTNISQILLEIYCVLIECNPNNPLVQEFADLYIANRPQYDANARDWTTKYATNS</sequence>
<dbReference type="EMBL" id="JAKMXF010000299">
    <property type="protein sequence ID" value="KAI6652183.1"/>
    <property type="molecule type" value="Genomic_DNA"/>
</dbReference>
<proteinExistence type="predicted"/>
<reference evidence="2 3" key="1">
    <citation type="journal article" date="2023" name="BMC Biol.">
        <title>The compact genome of the sponge Oopsacas minuta (Hexactinellida) is lacking key metazoan core genes.</title>
        <authorList>
            <person name="Santini S."/>
            <person name="Schenkelaars Q."/>
            <person name="Jourda C."/>
            <person name="Duchesne M."/>
            <person name="Belahbib H."/>
            <person name="Rocher C."/>
            <person name="Selva M."/>
            <person name="Riesgo A."/>
            <person name="Vervoort M."/>
            <person name="Leys S.P."/>
            <person name="Kodjabachian L."/>
            <person name="Le Bivic A."/>
            <person name="Borchiellini C."/>
            <person name="Claverie J.M."/>
            <person name="Renard E."/>
        </authorList>
    </citation>
    <scope>NUCLEOTIDE SEQUENCE [LARGE SCALE GENOMIC DNA]</scope>
    <source>
        <strain evidence="2">SPO-2</strain>
    </source>
</reference>